<organism evidence="1 2">
    <name type="scientific">Nonomuraea dietziae</name>
    <dbReference type="NCBI Taxonomy" id="65515"/>
    <lineage>
        <taxon>Bacteria</taxon>
        <taxon>Bacillati</taxon>
        <taxon>Actinomycetota</taxon>
        <taxon>Actinomycetes</taxon>
        <taxon>Streptosporangiales</taxon>
        <taxon>Streptosporangiaceae</taxon>
        <taxon>Nonomuraea</taxon>
    </lineage>
</organism>
<dbReference type="GeneID" id="95393415"/>
<sequence>MTDMSVEESFEALVRWQHDVGSTEEHASSLDTQLLEHARRLVDAYREEDPRVEVLAVLAAFHLSRHVALGQESSADRWAAVALLARCLIYGGELPSSLAPKLREDVLAEAVELATELLRMRDTDPADDPALADRAVDAWRRIKDATPADHPDRPGHLSLFSKALLMRHADTGRPADLEEALAAGAERVRAIPDDHPGQDEAMEELGHMMMMRLDVTLDHSDVDELVSGWEQALNDLPEDDPGRVAKLSSLGADLLIRHARTGALEDLDRSIAFTREALRVIPDDHPYGEGLQHNLNVAVELRSQLVEGDGQARGPAVP</sequence>
<gene>
    <name evidence="1" type="ORF">FHR33_007174</name>
</gene>
<name>A0A7W5VGW2_9ACTN</name>
<evidence type="ECO:0000313" key="2">
    <source>
        <dbReference type="Proteomes" id="UP000579945"/>
    </source>
</evidence>
<accession>A0A7W5VGW2</accession>
<evidence type="ECO:0008006" key="3">
    <source>
        <dbReference type="Google" id="ProtNLM"/>
    </source>
</evidence>
<dbReference type="EMBL" id="JACIBV010000001">
    <property type="protein sequence ID" value="MBB3731314.1"/>
    <property type="molecule type" value="Genomic_DNA"/>
</dbReference>
<dbReference type="RefSeq" id="WP_183657157.1">
    <property type="nucleotide sequence ID" value="NZ_JACIBV010000001.1"/>
</dbReference>
<comment type="caution">
    <text evidence="1">The sequence shown here is derived from an EMBL/GenBank/DDBJ whole genome shotgun (WGS) entry which is preliminary data.</text>
</comment>
<dbReference type="Proteomes" id="UP000579945">
    <property type="component" value="Unassembled WGS sequence"/>
</dbReference>
<proteinExistence type="predicted"/>
<reference evidence="1 2" key="1">
    <citation type="submission" date="2020-08" db="EMBL/GenBank/DDBJ databases">
        <title>Sequencing the genomes of 1000 actinobacteria strains.</title>
        <authorList>
            <person name="Klenk H.-P."/>
        </authorList>
    </citation>
    <scope>NUCLEOTIDE SEQUENCE [LARGE SCALE GENOMIC DNA]</scope>
    <source>
        <strain evidence="1 2">DSM 44320</strain>
    </source>
</reference>
<dbReference type="InterPro" id="IPR011990">
    <property type="entry name" value="TPR-like_helical_dom_sf"/>
</dbReference>
<dbReference type="AlphaFoldDB" id="A0A7W5VGW2"/>
<evidence type="ECO:0000313" key="1">
    <source>
        <dbReference type="EMBL" id="MBB3731314.1"/>
    </source>
</evidence>
<protein>
    <recommendedName>
        <fullName evidence="3">Tetratricopeptide repeat protein</fullName>
    </recommendedName>
</protein>
<dbReference type="Gene3D" id="1.25.40.10">
    <property type="entry name" value="Tetratricopeptide repeat domain"/>
    <property type="match status" value="1"/>
</dbReference>
<keyword evidence="2" id="KW-1185">Reference proteome</keyword>